<keyword evidence="3" id="KW-1185">Reference proteome</keyword>
<evidence type="ECO:0000256" key="1">
    <source>
        <dbReference type="SAM" id="MobiDB-lite"/>
    </source>
</evidence>
<evidence type="ECO:0000313" key="2">
    <source>
        <dbReference type="EMBL" id="TQF08880.1"/>
    </source>
</evidence>
<accession>A0A540WIP1</accession>
<comment type="caution">
    <text evidence="2">The sequence shown here is derived from an EMBL/GenBank/DDBJ whole genome shotgun (WGS) entry which is preliminary data.</text>
</comment>
<protein>
    <submittedName>
        <fullName evidence="2">Uncharacterized protein</fullName>
    </submittedName>
</protein>
<feature type="compositionally biased region" description="Polar residues" evidence="1">
    <location>
        <begin position="322"/>
        <end position="333"/>
    </location>
</feature>
<feature type="compositionally biased region" description="Polar residues" evidence="1">
    <location>
        <begin position="175"/>
        <end position="188"/>
    </location>
</feature>
<sequence length="382" mass="39491">MSDYLSHLVARQYRPTEGVRPRITSYFAPEAQAVERDEASLVRVDTEHEQPGALPRAPIGPVRPRREPWSVVGQTLSEARSTGGPGPVEIPGTVEPGSFPRGGTRGALSQVLDTSRRAPGSGPDEAQAEGMGPRERSFPSPTRVAAAPHGRVDEAPGRTGQAAPKGAPSLPFESRASSLATPTSSVIQRSGIAHGDSPAREASPLTEGLVAGAAPRTDLRPVAAATPGAVAPTRSPDAFAAVQVEHARDGQGAVARPSSVPAESSVEEGRSRTFTTSEQGPFDARPVTSAVGRARALSVALETSAPAPSARSSTGTTRQESAESPASRNTSQAPAEPVIQVTIGRIEVRAVTPAAPARSAPTRPSPSPSLEEYLARRNGGGR</sequence>
<dbReference type="OrthoDB" id="10021346at2"/>
<name>A0A540WIP1_9BACT</name>
<feature type="region of interest" description="Disordered" evidence="1">
    <location>
        <begin position="43"/>
        <end position="210"/>
    </location>
</feature>
<feature type="compositionally biased region" description="Low complexity" evidence="1">
    <location>
        <begin position="303"/>
        <end position="318"/>
    </location>
</feature>
<gene>
    <name evidence="2" type="ORF">FJV41_47570</name>
</gene>
<proteinExistence type="predicted"/>
<feature type="region of interest" description="Disordered" evidence="1">
    <location>
        <begin position="245"/>
        <end position="382"/>
    </location>
</feature>
<organism evidence="2 3">
    <name type="scientific">Myxococcus llanfairpwllgwyngyllgogerychwyrndrobwllllantysiliogogogochensis</name>
    <dbReference type="NCBI Taxonomy" id="2590453"/>
    <lineage>
        <taxon>Bacteria</taxon>
        <taxon>Pseudomonadati</taxon>
        <taxon>Myxococcota</taxon>
        <taxon>Myxococcia</taxon>
        <taxon>Myxococcales</taxon>
        <taxon>Cystobacterineae</taxon>
        <taxon>Myxococcaceae</taxon>
        <taxon>Myxococcus</taxon>
    </lineage>
</organism>
<evidence type="ECO:0000313" key="3">
    <source>
        <dbReference type="Proteomes" id="UP000315369"/>
    </source>
</evidence>
<dbReference type="AlphaFoldDB" id="A0A540WIP1"/>
<reference evidence="2 3" key="1">
    <citation type="submission" date="2019-06" db="EMBL/GenBank/DDBJ databases">
        <authorList>
            <person name="Livingstone P."/>
            <person name="Whitworth D."/>
        </authorList>
    </citation>
    <scope>NUCLEOTIDE SEQUENCE [LARGE SCALE GENOMIC DNA]</scope>
    <source>
        <strain evidence="2 3">AM401</strain>
    </source>
</reference>
<dbReference type="RefSeq" id="WP_141649253.1">
    <property type="nucleotide sequence ID" value="NZ_VIFM01000428.1"/>
</dbReference>
<feature type="compositionally biased region" description="Low complexity" evidence="1">
    <location>
        <begin position="352"/>
        <end position="362"/>
    </location>
</feature>
<feature type="compositionally biased region" description="Low complexity" evidence="1">
    <location>
        <begin position="253"/>
        <end position="264"/>
    </location>
</feature>
<dbReference type="EMBL" id="VIFM01000428">
    <property type="protein sequence ID" value="TQF08880.1"/>
    <property type="molecule type" value="Genomic_DNA"/>
</dbReference>
<dbReference type="Proteomes" id="UP000315369">
    <property type="component" value="Unassembled WGS sequence"/>
</dbReference>